<accession>A0A0F9VFH3</accession>
<sequence>MNIRKHLDELGACSEAVDWATKYRSRQKAWDECENAEWMLWYCTRVFKTFTPEMRLAACGCARTALKYVPEGEDRPLRAIETAERFARGEATDGERAAAAWDAAAAATAAAAADAAWDAAAAAAAAAAADAAWDAAAAVAAAAAAAAAADAAWDAAAAAAAAAAADAAAKEMADIVREHIPKVPRRRKL</sequence>
<evidence type="ECO:0000313" key="1">
    <source>
        <dbReference type="EMBL" id="KKN72306.1"/>
    </source>
</evidence>
<reference evidence="1" key="1">
    <citation type="journal article" date="2015" name="Nature">
        <title>Complex archaea that bridge the gap between prokaryotes and eukaryotes.</title>
        <authorList>
            <person name="Spang A."/>
            <person name="Saw J.H."/>
            <person name="Jorgensen S.L."/>
            <person name="Zaremba-Niedzwiedzka K."/>
            <person name="Martijn J."/>
            <person name="Lind A.E."/>
            <person name="van Eijk R."/>
            <person name="Schleper C."/>
            <person name="Guy L."/>
            <person name="Ettema T.J."/>
        </authorList>
    </citation>
    <scope>NUCLEOTIDE SEQUENCE</scope>
</reference>
<proteinExistence type="predicted"/>
<dbReference type="AlphaFoldDB" id="A0A0F9VFH3"/>
<organism evidence="1">
    <name type="scientific">marine sediment metagenome</name>
    <dbReference type="NCBI Taxonomy" id="412755"/>
    <lineage>
        <taxon>unclassified sequences</taxon>
        <taxon>metagenomes</taxon>
        <taxon>ecological metagenomes</taxon>
    </lineage>
</organism>
<name>A0A0F9VFH3_9ZZZZ</name>
<comment type="caution">
    <text evidence="1">The sequence shown here is derived from an EMBL/GenBank/DDBJ whole genome shotgun (WGS) entry which is preliminary data.</text>
</comment>
<gene>
    <name evidence="1" type="ORF">LCGC14_0412570</name>
</gene>
<protein>
    <submittedName>
        <fullName evidence="1">Uncharacterized protein</fullName>
    </submittedName>
</protein>
<dbReference type="EMBL" id="LAZR01000365">
    <property type="protein sequence ID" value="KKN72306.1"/>
    <property type="molecule type" value="Genomic_DNA"/>
</dbReference>